<sequence length="250" mass="27134" precursor="true">MRHLFVCLLLLLPLASTAQKMTFVQNGVASFYHNKFNGRKTANGEIFSNKKMTAAHLSLPFNTLVRVTNKKNNKSVTVRINDRGPYAKGRIIDLSHVAASRLGFVQDGTAQVRVEVVSSPGGNKPAPVASGGGKSGGKSSGKVTKGGSKKASEPKREFFAIESKQYQPTGFGVQVGSFRELDNIVRLTSGLGGRFGCQILVEVAYVNGHKYYRVSLGTFKTRKRAESVTKGVKSEFPDAFVITFPEKENS</sequence>
<dbReference type="AlphaFoldDB" id="A0AAU9CIZ2"/>
<keyword evidence="9" id="KW-1185">Reference proteome</keyword>
<dbReference type="Pfam" id="PF03330">
    <property type="entry name" value="DPBB_1"/>
    <property type="match status" value="1"/>
</dbReference>
<evidence type="ECO:0000256" key="1">
    <source>
        <dbReference type="ARBA" id="ARBA00022729"/>
    </source>
</evidence>
<dbReference type="Gene3D" id="3.30.70.1070">
    <property type="entry name" value="Sporulation related repeat"/>
    <property type="match status" value="1"/>
</dbReference>
<dbReference type="GO" id="GO:0000270">
    <property type="term" value="P:peptidoglycan metabolic process"/>
    <property type="evidence" value="ECO:0007669"/>
    <property type="project" value="UniProtKB-UniRule"/>
</dbReference>
<dbReference type="KEGG" id="fax:FUAX_02590"/>
<dbReference type="PANTHER" id="PTHR34183:SF1">
    <property type="entry name" value="ENDOLYTIC PEPTIDOGLYCAN TRANSGLYCOSYLASE RLPA"/>
    <property type="match status" value="1"/>
</dbReference>
<accession>A0AAU9CIZ2</accession>
<organism evidence="8 9">
    <name type="scientific">Fulvitalea axinellae</name>
    <dbReference type="NCBI Taxonomy" id="1182444"/>
    <lineage>
        <taxon>Bacteria</taxon>
        <taxon>Pseudomonadati</taxon>
        <taxon>Bacteroidota</taxon>
        <taxon>Cytophagia</taxon>
        <taxon>Cytophagales</taxon>
        <taxon>Persicobacteraceae</taxon>
        <taxon>Fulvitalea</taxon>
    </lineage>
</organism>
<dbReference type="InterPro" id="IPR012997">
    <property type="entry name" value="RplA"/>
</dbReference>
<protein>
    <recommendedName>
        <fullName evidence="4">Probable endolytic peptidoglycan transglycosylase RlpA</fullName>
        <ecNumber evidence="4">4.2.2.-</ecNumber>
    </recommendedName>
</protein>
<dbReference type="RefSeq" id="WP_338393126.1">
    <property type="nucleotide sequence ID" value="NZ_AP025314.1"/>
</dbReference>
<dbReference type="InterPro" id="IPR036908">
    <property type="entry name" value="RlpA-like_sf"/>
</dbReference>
<dbReference type="SUPFAM" id="SSF110997">
    <property type="entry name" value="Sporulation related repeat"/>
    <property type="match status" value="1"/>
</dbReference>
<dbReference type="InterPro" id="IPR036680">
    <property type="entry name" value="SPOR-like_sf"/>
</dbReference>
<comment type="function">
    <text evidence="4">Lytic transglycosylase with a strong preference for naked glycan strands that lack stem peptides.</text>
</comment>
<evidence type="ECO:0000256" key="4">
    <source>
        <dbReference type="HAMAP-Rule" id="MF_02071"/>
    </source>
</evidence>
<dbReference type="SUPFAM" id="SSF50685">
    <property type="entry name" value="Barwin-like endoglucanases"/>
    <property type="match status" value="1"/>
</dbReference>
<dbReference type="InterPro" id="IPR034718">
    <property type="entry name" value="RlpA"/>
</dbReference>
<dbReference type="GO" id="GO:0042834">
    <property type="term" value="F:peptidoglycan binding"/>
    <property type="evidence" value="ECO:0007669"/>
    <property type="project" value="InterPro"/>
</dbReference>
<gene>
    <name evidence="4" type="primary">rlpA</name>
    <name evidence="8" type="ORF">FUAX_02590</name>
</gene>
<dbReference type="PANTHER" id="PTHR34183">
    <property type="entry name" value="ENDOLYTIC PEPTIDOGLYCAN TRANSGLYCOSYLASE RLPA"/>
    <property type="match status" value="1"/>
</dbReference>
<keyword evidence="2 4" id="KW-0456">Lyase</keyword>
<evidence type="ECO:0000313" key="8">
    <source>
        <dbReference type="EMBL" id="BDD07827.1"/>
    </source>
</evidence>
<evidence type="ECO:0000256" key="2">
    <source>
        <dbReference type="ARBA" id="ARBA00023239"/>
    </source>
</evidence>
<feature type="compositionally biased region" description="Gly residues" evidence="6">
    <location>
        <begin position="130"/>
        <end position="139"/>
    </location>
</feature>
<dbReference type="GO" id="GO:0071555">
    <property type="term" value="P:cell wall organization"/>
    <property type="evidence" value="ECO:0007669"/>
    <property type="project" value="UniProtKB-KW"/>
</dbReference>
<evidence type="ECO:0000256" key="6">
    <source>
        <dbReference type="SAM" id="MobiDB-lite"/>
    </source>
</evidence>
<dbReference type="PROSITE" id="PS51724">
    <property type="entry name" value="SPOR"/>
    <property type="match status" value="1"/>
</dbReference>
<evidence type="ECO:0000313" key="9">
    <source>
        <dbReference type="Proteomes" id="UP001348817"/>
    </source>
</evidence>
<dbReference type="InterPro" id="IPR007730">
    <property type="entry name" value="SPOR-like_dom"/>
</dbReference>
<dbReference type="GO" id="GO:0008932">
    <property type="term" value="F:lytic endotransglycosylase activity"/>
    <property type="evidence" value="ECO:0007669"/>
    <property type="project" value="UniProtKB-UniRule"/>
</dbReference>
<keyword evidence="3 4" id="KW-0961">Cell wall biogenesis/degradation</keyword>
<reference evidence="8 9" key="1">
    <citation type="submission" date="2021-12" db="EMBL/GenBank/DDBJ databases">
        <title>Genome sequencing of bacteria with rrn-lacking chromosome and rrn-plasmid.</title>
        <authorList>
            <person name="Anda M."/>
            <person name="Iwasaki W."/>
        </authorList>
    </citation>
    <scope>NUCLEOTIDE SEQUENCE [LARGE SCALE GENOMIC DNA]</scope>
    <source>
        <strain evidence="8 9">DSM 100852</strain>
    </source>
</reference>
<name>A0AAU9CIZ2_9BACT</name>
<feature type="signal peptide" evidence="4">
    <location>
        <begin position="1"/>
        <end position="18"/>
    </location>
</feature>
<dbReference type="CDD" id="cd22268">
    <property type="entry name" value="DPBB_RlpA-like"/>
    <property type="match status" value="1"/>
</dbReference>
<dbReference type="NCBIfam" id="TIGR00413">
    <property type="entry name" value="rlpA"/>
    <property type="match status" value="1"/>
</dbReference>
<feature type="chain" id="PRO_5043064647" description="Probable endolytic peptidoglycan transglycosylase RlpA" evidence="4">
    <location>
        <begin position="19"/>
        <end position="250"/>
    </location>
</feature>
<keyword evidence="1 4" id="KW-0732">Signal</keyword>
<feature type="domain" description="SPOR" evidence="7">
    <location>
        <begin position="165"/>
        <end position="248"/>
    </location>
</feature>
<comment type="similarity">
    <text evidence="4 5">Belongs to the RlpA family.</text>
</comment>
<dbReference type="EMBL" id="AP025314">
    <property type="protein sequence ID" value="BDD07827.1"/>
    <property type="molecule type" value="Genomic_DNA"/>
</dbReference>
<evidence type="ECO:0000256" key="3">
    <source>
        <dbReference type="ARBA" id="ARBA00023316"/>
    </source>
</evidence>
<dbReference type="Pfam" id="PF05036">
    <property type="entry name" value="SPOR"/>
    <property type="match status" value="1"/>
</dbReference>
<evidence type="ECO:0000256" key="5">
    <source>
        <dbReference type="RuleBase" id="RU003495"/>
    </source>
</evidence>
<dbReference type="HAMAP" id="MF_02071">
    <property type="entry name" value="RlpA"/>
    <property type="match status" value="1"/>
</dbReference>
<proteinExistence type="inferred from homology"/>
<dbReference type="Gene3D" id="2.40.40.10">
    <property type="entry name" value="RlpA-like domain"/>
    <property type="match status" value="1"/>
</dbReference>
<feature type="region of interest" description="Disordered" evidence="6">
    <location>
        <begin position="117"/>
        <end position="151"/>
    </location>
</feature>
<dbReference type="InterPro" id="IPR009009">
    <property type="entry name" value="RlpA-like_DPBB"/>
</dbReference>
<dbReference type="Proteomes" id="UP001348817">
    <property type="component" value="Chromosome"/>
</dbReference>
<dbReference type="EC" id="4.2.2.-" evidence="4"/>
<evidence type="ECO:0000259" key="7">
    <source>
        <dbReference type="PROSITE" id="PS51724"/>
    </source>
</evidence>